<dbReference type="AlphaFoldDB" id="A0A917D2D1"/>
<dbReference type="Proteomes" id="UP000654257">
    <property type="component" value="Unassembled WGS sequence"/>
</dbReference>
<dbReference type="InterPro" id="IPR011008">
    <property type="entry name" value="Dimeric_a/b-barrel"/>
</dbReference>
<dbReference type="InterPro" id="IPR005545">
    <property type="entry name" value="YCII"/>
</dbReference>
<proteinExistence type="inferred from homology"/>
<reference evidence="3" key="1">
    <citation type="journal article" date="2014" name="Int. J. Syst. Evol. Microbiol.">
        <title>Complete genome sequence of Corynebacterium casei LMG S-19264T (=DSM 44701T), isolated from a smear-ripened cheese.</title>
        <authorList>
            <consortium name="US DOE Joint Genome Institute (JGI-PGF)"/>
            <person name="Walter F."/>
            <person name="Albersmeier A."/>
            <person name="Kalinowski J."/>
            <person name="Ruckert C."/>
        </authorList>
    </citation>
    <scope>NUCLEOTIDE SEQUENCE</scope>
    <source>
        <strain evidence="3">CCM 7905</strain>
    </source>
</reference>
<accession>A0A917D2D1</accession>
<dbReference type="RefSeq" id="WP_188544860.1">
    <property type="nucleotide sequence ID" value="NZ_BMCU01000002.1"/>
</dbReference>
<protein>
    <recommendedName>
        <fullName evidence="2">YCII-related domain-containing protein</fullName>
    </recommendedName>
</protein>
<feature type="domain" description="YCII-related" evidence="2">
    <location>
        <begin position="5"/>
        <end position="86"/>
    </location>
</feature>
<comment type="caution">
    <text evidence="3">The sequence shown here is derived from an EMBL/GenBank/DDBJ whole genome shotgun (WGS) entry which is preliminary data.</text>
</comment>
<dbReference type="PANTHER" id="PTHR37828">
    <property type="entry name" value="GSR2449 PROTEIN"/>
    <property type="match status" value="1"/>
</dbReference>
<evidence type="ECO:0000313" key="4">
    <source>
        <dbReference type="Proteomes" id="UP000654257"/>
    </source>
</evidence>
<sequence>MAHFVVSYTYSSSTTEGRDRYRAEHREWLRGLLDDGVLVVSGPFTDDSGALIVVTGEDTTSVRTLFENDPFAREHLIEASSVTEWKPVMGSLS</sequence>
<evidence type="ECO:0000259" key="2">
    <source>
        <dbReference type="Pfam" id="PF03795"/>
    </source>
</evidence>
<organism evidence="3 4">
    <name type="scientific">Rhodococcoides trifolii</name>
    <dbReference type="NCBI Taxonomy" id="908250"/>
    <lineage>
        <taxon>Bacteria</taxon>
        <taxon>Bacillati</taxon>
        <taxon>Actinomycetota</taxon>
        <taxon>Actinomycetes</taxon>
        <taxon>Mycobacteriales</taxon>
        <taxon>Nocardiaceae</taxon>
        <taxon>Rhodococcoides</taxon>
    </lineage>
</organism>
<keyword evidence="4" id="KW-1185">Reference proteome</keyword>
<evidence type="ECO:0000256" key="1">
    <source>
        <dbReference type="ARBA" id="ARBA00007689"/>
    </source>
</evidence>
<dbReference type="Pfam" id="PF03795">
    <property type="entry name" value="YCII"/>
    <property type="match status" value="1"/>
</dbReference>
<name>A0A917D2D1_9NOCA</name>
<dbReference type="Gene3D" id="3.30.70.1060">
    <property type="entry name" value="Dimeric alpha+beta barrel"/>
    <property type="match status" value="1"/>
</dbReference>
<gene>
    <name evidence="3" type="ORF">GCM10007304_22550</name>
</gene>
<dbReference type="PANTHER" id="PTHR37828:SF1">
    <property type="entry name" value="YCII-RELATED DOMAIN-CONTAINING PROTEIN"/>
    <property type="match status" value="1"/>
</dbReference>
<evidence type="ECO:0000313" key="3">
    <source>
        <dbReference type="EMBL" id="GGG07968.1"/>
    </source>
</evidence>
<comment type="similarity">
    <text evidence="1">Belongs to the YciI family.</text>
</comment>
<dbReference type="SUPFAM" id="SSF54909">
    <property type="entry name" value="Dimeric alpha+beta barrel"/>
    <property type="match status" value="1"/>
</dbReference>
<dbReference type="EMBL" id="BMCU01000002">
    <property type="protein sequence ID" value="GGG07968.1"/>
    <property type="molecule type" value="Genomic_DNA"/>
</dbReference>
<reference evidence="3" key="2">
    <citation type="submission" date="2020-09" db="EMBL/GenBank/DDBJ databases">
        <authorList>
            <person name="Sun Q."/>
            <person name="Sedlacek I."/>
        </authorList>
    </citation>
    <scope>NUCLEOTIDE SEQUENCE</scope>
    <source>
        <strain evidence="3">CCM 7905</strain>
    </source>
</reference>